<dbReference type="AlphaFoldDB" id="A0A182CZI9"/>
<reference evidence="2" key="1">
    <citation type="journal article" date="2015" name="Genome Announc.">
        <title>Complete Genome Sequence of the Bacteriochlorophyll b-Producing Photosynthetic Bacterium Blastochloris viridis.</title>
        <authorList>
            <person name="Tsukatani Y."/>
            <person name="Hirose Y."/>
            <person name="Harada J."/>
            <person name="Misawa N."/>
            <person name="Mori K."/>
            <person name="Inoue K."/>
            <person name="Tamiaki H."/>
        </authorList>
    </citation>
    <scope>NUCLEOTIDE SEQUENCE [LARGE SCALE GENOMIC DNA]</scope>
    <source>
        <strain evidence="2">DSM 133</strain>
    </source>
</reference>
<organism evidence="2">
    <name type="scientific">Blastochloris viridis</name>
    <name type="common">Rhodopseudomonas viridis</name>
    <dbReference type="NCBI Taxonomy" id="1079"/>
    <lineage>
        <taxon>Bacteria</taxon>
        <taxon>Pseudomonadati</taxon>
        <taxon>Pseudomonadota</taxon>
        <taxon>Alphaproteobacteria</taxon>
        <taxon>Hyphomicrobiales</taxon>
        <taxon>Blastochloridaceae</taxon>
        <taxon>Blastochloris</taxon>
    </lineage>
</organism>
<dbReference type="EMBL" id="AP014854">
    <property type="protein sequence ID" value="BAR98207.1"/>
    <property type="molecule type" value="Genomic_DNA"/>
</dbReference>
<evidence type="ECO:0000313" key="2">
    <source>
        <dbReference type="EMBL" id="BAR98207.1"/>
    </source>
</evidence>
<accession>A0A182CZI9</accession>
<dbReference type="PROSITE" id="PS51257">
    <property type="entry name" value="PROKAR_LIPOPROTEIN"/>
    <property type="match status" value="1"/>
</dbReference>
<feature type="transmembrane region" description="Helical" evidence="1">
    <location>
        <begin position="12"/>
        <end position="34"/>
    </location>
</feature>
<protein>
    <submittedName>
        <fullName evidence="2">Uncharacterized protein</fullName>
    </submittedName>
</protein>
<gene>
    <name evidence="2" type="ORF">BV133_614</name>
</gene>
<keyword evidence="1" id="KW-0472">Membrane</keyword>
<proteinExistence type="predicted"/>
<evidence type="ECO:0000256" key="1">
    <source>
        <dbReference type="SAM" id="Phobius"/>
    </source>
</evidence>
<sequence>MTATRYRARAESIQILAFAAIAVTISMACGASLLDVAPGRSYFGAGKDTDDEYATEPA</sequence>
<keyword evidence="1" id="KW-0812">Transmembrane</keyword>
<keyword evidence="1" id="KW-1133">Transmembrane helix</keyword>
<name>A0A182CZI9_BLAVI</name>